<keyword evidence="1" id="KW-0645">Protease</keyword>
<feature type="binding site" evidence="6">
    <location>
        <position position="86"/>
    </location>
    <ligand>
        <name>Zn(2+)</name>
        <dbReference type="ChEBI" id="CHEBI:29105"/>
        <label>2</label>
        <note>catalytic</note>
    </ligand>
</feature>
<keyword evidence="3" id="KW-0378">Hydrolase</keyword>
<dbReference type="OMA" id="SCAPRIN"/>
<dbReference type="GO" id="GO:0030574">
    <property type="term" value="P:collagen catabolic process"/>
    <property type="evidence" value="ECO:0007669"/>
    <property type="project" value="TreeGrafter"/>
</dbReference>
<dbReference type="SMART" id="SM00235">
    <property type="entry name" value="ZnMc"/>
    <property type="match status" value="1"/>
</dbReference>
<accession>A0A803MBT5</accession>
<evidence type="ECO:0000259" key="7">
    <source>
        <dbReference type="SMART" id="SM00235"/>
    </source>
</evidence>
<evidence type="ECO:0000256" key="5">
    <source>
        <dbReference type="PIRSR" id="PIRSR621190-1"/>
    </source>
</evidence>
<dbReference type="InterPro" id="IPR021190">
    <property type="entry name" value="Pept_M10A"/>
</dbReference>
<evidence type="ECO:0000313" key="8">
    <source>
        <dbReference type="EnsemblPlants" id="AUR62026552-RA:cds"/>
    </source>
</evidence>
<feature type="active site" evidence="5">
    <location>
        <position position="69"/>
    </location>
</feature>
<keyword evidence="9" id="KW-1185">Reference proteome</keyword>
<evidence type="ECO:0000256" key="2">
    <source>
        <dbReference type="ARBA" id="ARBA00022723"/>
    </source>
</evidence>
<dbReference type="GO" id="GO:0004222">
    <property type="term" value="F:metalloendopeptidase activity"/>
    <property type="evidence" value="ECO:0007669"/>
    <property type="project" value="InterPro"/>
</dbReference>
<comment type="cofactor">
    <cofactor evidence="6">
        <name>Zn(2+)</name>
        <dbReference type="ChEBI" id="CHEBI:29105"/>
    </cofactor>
    <text evidence="6">Binds 2 Zn(2+) ions per subunit.</text>
</comment>
<dbReference type="PRINTS" id="PR00138">
    <property type="entry name" value="MATRIXIN"/>
</dbReference>
<evidence type="ECO:0000256" key="6">
    <source>
        <dbReference type="PIRSR" id="PIRSR621190-2"/>
    </source>
</evidence>
<feature type="binding site" evidence="6">
    <location>
        <position position="27"/>
    </location>
    <ligand>
        <name>Ca(2+)</name>
        <dbReference type="ChEBI" id="CHEBI:29108"/>
        <label>3</label>
    </ligand>
</feature>
<protein>
    <recommendedName>
        <fullName evidence="7">Peptidase metallopeptidase domain-containing protein</fullName>
    </recommendedName>
</protein>
<reference evidence="8" key="2">
    <citation type="submission" date="2021-03" db="UniProtKB">
        <authorList>
            <consortium name="EnsemblPlants"/>
        </authorList>
    </citation>
    <scope>IDENTIFICATION</scope>
</reference>
<feature type="domain" description="Peptidase metallopeptidase" evidence="7">
    <location>
        <begin position="3"/>
        <end position="113"/>
    </location>
</feature>
<dbReference type="Gramene" id="AUR62026552-RA">
    <property type="protein sequence ID" value="AUR62026552-RA:cds"/>
    <property type="gene ID" value="AUR62026552"/>
</dbReference>
<feature type="binding site" evidence="6">
    <location>
        <position position="26"/>
    </location>
    <ligand>
        <name>Ca(2+)</name>
        <dbReference type="ChEBI" id="CHEBI:29108"/>
        <label>3</label>
    </ligand>
</feature>
<dbReference type="InterPro" id="IPR001818">
    <property type="entry name" value="Pept_M10_metallopeptidase"/>
</dbReference>
<reference evidence="8" key="1">
    <citation type="journal article" date="2017" name="Nature">
        <title>The genome of Chenopodium quinoa.</title>
        <authorList>
            <person name="Jarvis D.E."/>
            <person name="Ho Y.S."/>
            <person name="Lightfoot D.J."/>
            <person name="Schmoeckel S.M."/>
            <person name="Li B."/>
            <person name="Borm T.J.A."/>
            <person name="Ohyanagi H."/>
            <person name="Mineta K."/>
            <person name="Michell C.T."/>
            <person name="Saber N."/>
            <person name="Kharbatia N.M."/>
            <person name="Rupper R.R."/>
            <person name="Sharp A.R."/>
            <person name="Dally N."/>
            <person name="Boughton B.A."/>
            <person name="Woo Y.H."/>
            <person name="Gao G."/>
            <person name="Schijlen E.G.W.M."/>
            <person name="Guo X."/>
            <person name="Momin A.A."/>
            <person name="Negrao S."/>
            <person name="Al-Babili S."/>
            <person name="Gehring C."/>
            <person name="Roessner U."/>
            <person name="Jung C."/>
            <person name="Murphy K."/>
            <person name="Arold S.T."/>
            <person name="Gojobori T."/>
            <person name="van der Linden C.G."/>
            <person name="van Loo E.N."/>
            <person name="Jellen E.N."/>
            <person name="Maughan P.J."/>
            <person name="Tester M."/>
        </authorList>
    </citation>
    <scope>NUCLEOTIDE SEQUENCE [LARGE SCALE GENOMIC DNA]</scope>
    <source>
        <strain evidence="8">cv. PI 614886</strain>
    </source>
</reference>
<evidence type="ECO:0000256" key="3">
    <source>
        <dbReference type="ARBA" id="ARBA00022801"/>
    </source>
</evidence>
<feature type="binding site" evidence="6">
    <location>
        <position position="49"/>
    </location>
    <ligand>
        <name>Ca(2+)</name>
        <dbReference type="ChEBI" id="CHEBI:29108"/>
        <label>1</label>
    </ligand>
</feature>
<dbReference type="SUPFAM" id="SSF55486">
    <property type="entry name" value="Metalloproteases ('zincins'), catalytic domain"/>
    <property type="match status" value="1"/>
</dbReference>
<sequence length="114" mass="12357">MVALLCYRCGSPDIINGDHGDGIPFDGLGGVLGHSFFPTDGRSHYDATENWSDDPGLYETDLNSAVLHEIGHLLGLGHSQDKNAVMFATIDHGVKKRELQQDDVEGIQTLYGTT</sequence>
<dbReference type="Proteomes" id="UP000596660">
    <property type="component" value="Unplaced"/>
</dbReference>
<keyword evidence="2 6" id="KW-0479">Metal-binding</keyword>
<dbReference type="GO" id="GO:0031012">
    <property type="term" value="C:extracellular matrix"/>
    <property type="evidence" value="ECO:0007669"/>
    <property type="project" value="InterPro"/>
</dbReference>
<feature type="binding site" evidence="6">
    <location>
        <position position="44"/>
    </location>
    <ligand>
        <name>Zn(2+)</name>
        <dbReference type="ChEBI" id="CHEBI:29105"/>
        <label>1</label>
    </ligand>
</feature>
<feature type="binding site" evidence="6">
    <location>
        <position position="34"/>
    </location>
    <ligand>
        <name>Zn(2+)</name>
        <dbReference type="ChEBI" id="CHEBI:29105"/>
        <label>1</label>
    </ligand>
</feature>
<dbReference type="GO" id="GO:0006508">
    <property type="term" value="P:proteolysis"/>
    <property type="evidence" value="ECO:0007669"/>
    <property type="project" value="UniProtKB-KW"/>
</dbReference>
<evidence type="ECO:0000256" key="4">
    <source>
        <dbReference type="ARBA" id="ARBA00022833"/>
    </source>
</evidence>
<feature type="binding site" evidence="6">
    <location>
        <position position="68"/>
    </location>
    <ligand>
        <name>Zn(2+)</name>
        <dbReference type="ChEBI" id="CHEBI:29105"/>
        <label>2</label>
        <note>catalytic</note>
    </ligand>
</feature>
<dbReference type="PANTHER" id="PTHR10201:SF213">
    <property type="entry name" value="METALLOENDOPROTEINASE 2-MMP-LIKE"/>
    <property type="match status" value="1"/>
</dbReference>
<evidence type="ECO:0000313" key="9">
    <source>
        <dbReference type="Proteomes" id="UP000596660"/>
    </source>
</evidence>
<feature type="binding site" evidence="6">
    <location>
        <position position="78"/>
    </location>
    <ligand>
        <name>Zn(2+)</name>
        <dbReference type="ChEBI" id="CHEBI:29105"/>
        <label>2</label>
        <note>catalytic</note>
    </ligand>
</feature>
<feature type="binding site" evidence="6">
    <location>
        <position position="19"/>
    </location>
    <ligand>
        <name>Zn(2+)</name>
        <dbReference type="ChEBI" id="CHEBI:29105"/>
        <label>1</label>
    </ligand>
</feature>
<feature type="binding site" evidence="6">
    <location>
        <position position="21"/>
    </location>
    <ligand>
        <name>Zn(2+)</name>
        <dbReference type="ChEBI" id="CHEBI:29105"/>
        <label>1</label>
    </ligand>
</feature>
<dbReference type="Gene3D" id="3.40.390.10">
    <property type="entry name" value="Collagenase (Catalytic Domain)"/>
    <property type="match status" value="1"/>
</dbReference>
<dbReference type="AlphaFoldDB" id="A0A803MBT5"/>
<proteinExistence type="predicted"/>
<organism evidence="8 9">
    <name type="scientific">Chenopodium quinoa</name>
    <name type="common">Quinoa</name>
    <dbReference type="NCBI Taxonomy" id="63459"/>
    <lineage>
        <taxon>Eukaryota</taxon>
        <taxon>Viridiplantae</taxon>
        <taxon>Streptophyta</taxon>
        <taxon>Embryophyta</taxon>
        <taxon>Tracheophyta</taxon>
        <taxon>Spermatophyta</taxon>
        <taxon>Magnoliopsida</taxon>
        <taxon>eudicotyledons</taxon>
        <taxon>Gunneridae</taxon>
        <taxon>Pentapetalae</taxon>
        <taxon>Caryophyllales</taxon>
        <taxon>Chenopodiaceae</taxon>
        <taxon>Chenopodioideae</taxon>
        <taxon>Atripliceae</taxon>
        <taxon>Chenopodium</taxon>
    </lineage>
</organism>
<dbReference type="Pfam" id="PF00413">
    <property type="entry name" value="Peptidase_M10"/>
    <property type="match status" value="1"/>
</dbReference>
<dbReference type="InterPro" id="IPR006026">
    <property type="entry name" value="Peptidase_Metallo"/>
</dbReference>
<keyword evidence="6" id="KW-0106">Calcium</keyword>
<keyword evidence="4 6" id="KW-0862">Zinc</keyword>
<evidence type="ECO:0000256" key="1">
    <source>
        <dbReference type="ARBA" id="ARBA00022670"/>
    </source>
</evidence>
<feature type="binding site" evidence="6">
    <location>
        <position position="46"/>
    </location>
    <ligand>
        <name>Ca(2+)</name>
        <dbReference type="ChEBI" id="CHEBI:29108"/>
        <label>3</label>
    </ligand>
</feature>
<comment type="cofactor">
    <cofactor evidence="6">
        <name>Ca(2+)</name>
        <dbReference type="ChEBI" id="CHEBI:29108"/>
    </cofactor>
    <text evidence="6">Can bind about 5 Ca(2+) ions per subunit.</text>
</comment>
<dbReference type="GO" id="GO:0030198">
    <property type="term" value="P:extracellular matrix organization"/>
    <property type="evidence" value="ECO:0007669"/>
    <property type="project" value="TreeGrafter"/>
</dbReference>
<name>A0A803MBT5_CHEQI</name>
<feature type="binding site" evidence="6">
    <location>
        <position position="72"/>
    </location>
    <ligand>
        <name>Zn(2+)</name>
        <dbReference type="ChEBI" id="CHEBI:29105"/>
        <label>2</label>
        <note>catalytic</note>
    </ligand>
</feature>
<dbReference type="PANTHER" id="PTHR10201">
    <property type="entry name" value="MATRIX METALLOPROTEINASE"/>
    <property type="match status" value="1"/>
</dbReference>
<dbReference type="InterPro" id="IPR024079">
    <property type="entry name" value="MetalloPept_cat_dom_sf"/>
</dbReference>
<feature type="binding site" evidence="6">
    <location>
        <position position="49"/>
    </location>
    <ligand>
        <name>Ca(2+)</name>
        <dbReference type="ChEBI" id="CHEBI:29108"/>
        <label>3</label>
    </ligand>
</feature>
<dbReference type="EnsemblPlants" id="AUR62026552-RA">
    <property type="protein sequence ID" value="AUR62026552-RA:cds"/>
    <property type="gene ID" value="AUR62026552"/>
</dbReference>
<dbReference type="GO" id="GO:0008270">
    <property type="term" value="F:zinc ion binding"/>
    <property type="evidence" value="ECO:0007669"/>
    <property type="project" value="InterPro"/>
</dbReference>